<dbReference type="PRINTS" id="PR00081">
    <property type="entry name" value="GDHRDH"/>
</dbReference>
<keyword evidence="9" id="KW-1133">Transmembrane helix</keyword>
<dbReference type="AlphaFoldDB" id="F4R370"/>
<evidence type="ECO:0000256" key="4">
    <source>
        <dbReference type="ARBA" id="ARBA00022857"/>
    </source>
</evidence>
<name>F4R370_MELLP</name>
<evidence type="ECO:0000256" key="3">
    <source>
        <dbReference type="ARBA" id="ARBA00022832"/>
    </source>
</evidence>
<dbReference type="PRINTS" id="PR00080">
    <property type="entry name" value="SDRFAMILY"/>
</dbReference>
<evidence type="ECO:0000256" key="6">
    <source>
        <dbReference type="ARBA" id="ARBA00023098"/>
    </source>
</evidence>
<dbReference type="eggNOG" id="KOG1014">
    <property type="taxonomic scope" value="Eukaryota"/>
</dbReference>
<protein>
    <recommendedName>
        <fullName evidence="12">Very-long-chain 3-oxoacyl-CoA reductase</fullName>
    </recommendedName>
</protein>
<dbReference type="Pfam" id="PF00106">
    <property type="entry name" value="adh_short"/>
    <property type="match status" value="1"/>
</dbReference>
<evidence type="ECO:0000256" key="2">
    <source>
        <dbReference type="ARBA" id="ARBA00022516"/>
    </source>
</evidence>
<dbReference type="PANTHER" id="PTHR43086">
    <property type="entry name" value="VERY-LONG-CHAIN 3-OXOOACYL-COA REDUCTASE"/>
    <property type="match status" value="1"/>
</dbReference>
<evidence type="ECO:0000256" key="9">
    <source>
        <dbReference type="SAM" id="Phobius"/>
    </source>
</evidence>
<dbReference type="GeneID" id="18928324"/>
<dbReference type="InterPro" id="IPR002347">
    <property type="entry name" value="SDR_fam"/>
</dbReference>
<keyword evidence="4" id="KW-0521">NADP</keyword>
<dbReference type="HOGENOM" id="CLU_010194_38_0_1"/>
<dbReference type="GO" id="GO:0030497">
    <property type="term" value="P:fatty acid elongation"/>
    <property type="evidence" value="ECO:0007669"/>
    <property type="project" value="TreeGrafter"/>
</dbReference>
<dbReference type="VEuPathDB" id="FungiDB:MELLADRAFT_46292"/>
<keyword evidence="7" id="KW-0275">Fatty acid biosynthesis</keyword>
<dbReference type="SUPFAM" id="SSF51735">
    <property type="entry name" value="NAD(P)-binding Rossmann-fold domains"/>
    <property type="match status" value="1"/>
</dbReference>
<dbReference type="CDD" id="cd05356">
    <property type="entry name" value="17beta-HSD1_like_SDR_c"/>
    <property type="match status" value="1"/>
</dbReference>
<feature type="transmembrane region" description="Helical" evidence="9">
    <location>
        <begin position="23"/>
        <end position="49"/>
    </location>
</feature>
<evidence type="ECO:0000256" key="1">
    <source>
        <dbReference type="ARBA" id="ARBA00005194"/>
    </source>
</evidence>
<dbReference type="RefSeq" id="XP_007403515.1">
    <property type="nucleotide sequence ID" value="XM_007403453.1"/>
</dbReference>
<organism evidence="11">
    <name type="scientific">Melampsora larici-populina (strain 98AG31 / pathotype 3-4-7)</name>
    <name type="common">Poplar leaf rust fungus</name>
    <dbReference type="NCBI Taxonomy" id="747676"/>
    <lineage>
        <taxon>Eukaryota</taxon>
        <taxon>Fungi</taxon>
        <taxon>Dikarya</taxon>
        <taxon>Basidiomycota</taxon>
        <taxon>Pucciniomycotina</taxon>
        <taxon>Pucciniomycetes</taxon>
        <taxon>Pucciniales</taxon>
        <taxon>Melampsoraceae</taxon>
        <taxon>Melampsora</taxon>
    </lineage>
</organism>
<evidence type="ECO:0000313" key="10">
    <source>
        <dbReference type="EMBL" id="EGG12577.1"/>
    </source>
</evidence>
<dbReference type="Gene3D" id="3.40.50.720">
    <property type="entry name" value="NAD(P)-binding Rossmann-like Domain"/>
    <property type="match status" value="1"/>
</dbReference>
<dbReference type="EMBL" id="GL883090">
    <property type="protein sequence ID" value="EGG12577.1"/>
    <property type="molecule type" value="Genomic_DNA"/>
</dbReference>
<keyword evidence="11" id="KW-1185">Reference proteome</keyword>
<evidence type="ECO:0008006" key="12">
    <source>
        <dbReference type="Google" id="ProtNLM"/>
    </source>
</evidence>
<accession>F4R370</accession>
<dbReference type="KEGG" id="mlr:MELLADRAFT_46292"/>
<dbReference type="PROSITE" id="PS00061">
    <property type="entry name" value="ADH_SHORT"/>
    <property type="match status" value="1"/>
</dbReference>
<gene>
    <name evidence="10" type="ORF">MELLADRAFT_46292</name>
</gene>
<proteinExistence type="inferred from homology"/>
<comment type="pathway">
    <text evidence="1">Lipid metabolism; fatty acid biosynthesis.</text>
</comment>
<dbReference type="InterPro" id="IPR036291">
    <property type="entry name" value="NAD(P)-bd_dom_sf"/>
</dbReference>
<dbReference type="PANTHER" id="PTHR43086:SF2">
    <property type="entry name" value="HYDROXYSTEROID DEHYDROGENASE-LIKE PROTEIN 1"/>
    <property type="match status" value="1"/>
</dbReference>
<dbReference type="FunCoup" id="F4R370">
    <property type="interactions" value="431"/>
</dbReference>
<dbReference type="InParanoid" id="F4R370"/>
<dbReference type="InterPro" id="IPR020904">
    <property type="entry name" value="Sc_DH/Rdtase_CS"/>
</dbReference>
<reference evidence="11" key="1">
    <citation type="journal article" date="2011" name="Proc. Natl. Acad. Sci. U.S.A.">
        <title>Obligate biotrophy features unraveled by the genomic analysis of rust fungi.</title>
        <authorList>
            <person name="Duplessis S."/>
            <person name="Cuomo C.A."/>
            <person name="Lin Y.-C."/>
            <person name="Aerts A."/>
            <person name="Tisserant E."/>
            <person name="Veneault-Fourrey C."/>
            <person name="Joly D.L."/>
            <person name="Hacquard S."/>
            <person name="Amselem J."/>
            <person name="Cantarel B.L."/>
            <person name="Chiu R."/>
            <person name="Coutinho P.M."/>
            <person name="Feau N."/>
            <person name="Field M."/>
            <person name="Frey P."/>
            <person name="Gelhaye E."/>
            <person name="Goldberg J."/>
            <person name="Grabherr M.G."/>
            <person name="Kodira C.D."/>
            <person name="Kohler A."/>
            <person name="Kuees U."/>
            <person name="Lindquist E.A."/>
            <person name="Lucas S.M."/>
            <person name="Mago R."/>
            <person name="Mauceli E."/>
            <person name="Morin E."/>
            <person name="Murat C."/>
            <person name="Pangilinan J.L."/>
            <person name="Park R."/>
            <person name="Pearson M."/>
            <person name="Quesneville H."/>
            <person name="Rouhier N."/>
            <person name="Sakthikumar S."/>
            <person name="Salamov A.A."/>
            <person name="Schmutz J."/>
            <person name="Selles B."/>
            <person name="Shapiro H."/>
            <person name="Tanguay P."/>
            <person name="Tuskan G.A."/>
            <person name="Henrissat B."/>
            <person name="Van de Peer Y."/>
            <person name="Rouze P."/>
            <person name="Ellis J.G."/>
            <person name="Dodds P.N."/>
            <person name="Schein J.E."/>
            <person name="Zhong S."/>
            <person name="Hamelin R.C."/>
            <person name="Grigoriev I.V."/>
            <person name="Szabo L.J."/>
            <person name="Martin F."/>
        </authorList>
    </citation>
    <scope>NUCLEOTIDE SEQUENCE [LARGE SCALE GENOMIC DNA]</scope>
    <source>
        <strain evidence="11">98AG31 / pathotype 3-4-7</strain>
    </source>
</reference>
<dbReference type="PIRSF" id="PIRSF000126">
    <property type="entry name" value="11-beta-HSD1"/>
    <property type="match status" value="1"/>
</dbReference>
<keyword evidence="9" id="KW-0472">Membrane</keyword>
<comment type="similarity">
    <text evidence="8">Belongs to the short-chain dehydrogenases/reductases (SDR) family.</text>
</comment>
<keyword evidence="3" id="KW-0276">Fatty acid metabolism</keyword>
<dbReference type="GO" id="GO:0016491">
    <property type="term" value="F:oxidoreductase activity"/>
    <property type="evidence" value="ECO:0007669"/>
    <property type="project" value="UniProtKB-KW"/>
</dbReference>
<evidence type="ECO:0000313" key="11">
    <source>
        <dbReference type="Proteomes" id="UP000001072"/>
    </source>
</evidence>
<dbReference type="Proteomes" id="UP000001072">
    <property type="component" value="Unassembled WGS sequence"/>
</dbReference>
<keyword evidence="6" id="KW-0443">Lipid metabolism</keyword>
<keyword evidence="2" id="KW-0444">Lipid biosynthesis</keyword>
<dbReference type="OrthoDB" id="5545019at2759"/>
<dbReference type="STRING" id="747676.F4R370"/>
<dbReference type="GO" id="GO:0005783">
    <property type="term" value="C:endoplasmic reticulum"/>
    <property type="evidence" value="ECO:0007669"/>
    <property type="project" value="TreeGrafter"/>
</dbReference>
<sequence length="359" mass="39593">MLSNLLQVPLGWLRTEARSETSAWIILSLTFLGFITLAKYPISLIRLLLTFTPLSKPFRLQLSSLSKNKLNKDGPSNWAVITGPTGGIGKEFALQLSKAGFSLFLIGRNPSKLTTLENELKSTMKSSNQIKSHPIDLENASESDWSSLQEALSSAAKIAPISVLINNAGLSHASPVEFESTPLDELKSITAVNVIAPVRLTKMTLPFMLPQKAGLILNVGSFSALVPTPMLATYAGSKGFLYTWSQALGTELKPKGIHVRLLNTYFVASEMSKIRKSSFMIPSPKTYVKSVLDTIGLQGGAIGKAYISTGYLAHALVQWFVDRFGTENFWLQYNLNLQRSIARRVELKRIRMEKSKKDQ</sequence>
<keyword evidence="9" id="KW-0812">Transmembrane</keyword>
<evidence type="ECO:0000256" key="5">
    <source>
        <dbReference type="ARBA" id="ARBA00023002"/>
    </source>
</evidence>
<keyword evidence="5" id="KW-0560">Oxidoreductase</keyword>
<evidence type="ECO:0000256" key="7">
    <source>
        <dbReference type="ARBA" id="ARBA00023160"/>
    </source>
</evidence>
<evidence type="ECO:0000256" key="8">
    <source>
        <dbReference type="RuleBase" id="RU000363"/>
    </source>
</evidence>